<dbReference type="Proteomes" id="UP000317494">
    <property type="component" value="Unassembled WGS sequence"/>
</dbReference>
<keyword evidence="4" id="KW-1185">Reference proteome</keyword>
<proteinExistence type="predicted"/>
<evidence type="ECO:0000313" key="3">
    <source>
        <dbReference type="EMBL" id="TPX33961.1"/>
    </source>
</evidence>
<feature type="region of interest" description="Disordered" evidence="1">
    <location>
        <begin position="1"/>
        <end position="44"/>
    </location>
</feature>
<protein>
    <submittedName>
        <fullName evidence="3">Uncharacterized protein</fullName>
    </submittedName>
</protein>
<dbReference type="EMBL" id="QEAN01000515">
    <property type="protein sequence ID" value="TPX33961.1"/>
    <property type="molecule type" value="Genomic_DNA"/>
</dbReference>
<keyword evidence="2" id="KW-0812">Transmembrane</keyword>
<organism evidence="3 4">
    <name type="scientific">Synchytrium endobioticum</name>
    <dbReference type="NCBI Taxonomy" id="286115"/>
    <lineage>
        <taxon>Eukaryota</taxon>
        <taxon>Fungi</taxon>
        <taxon>Fungi incertae sedis</taxon>
        <taxon>Chytridiomycota</taxon>
        <taxon>Chytridiomycota incertae sedis</taxon>
        <taxon>Chytridiomycetes</taxon>
        <taxon>Synchytriales</taxon>
        <taxon>Synchytriaceae</taxon>
        <taxon>Synchytrium</taxon>
    </lineage>
</organism>
<sequence length="261" mass="27516">MSSPPHYQHVATPYPRTPPSPRLGQCPSRLADTGIGETHQRHHAPQPYHFGPSPLAQNAVMLNLSANSTIPTLVSPYPPAYTLAAHGASYILAPCPGAGYYYRHTRQHTYGMLVFLIVQVVGALFVGCGSMQHVVPVDQFYIVADYILLAVTALIALVVCSWSVLGMSSGSSALASWQGHGKHVCSVVGSTFGVLGLLVVGFAFGTMVGEDAQGGSLLVGCRRDVGGLGQVEACQGIWIMVWLQVSAGFTCLILGGLIGRA</sequence>
<feature type="transmembrane region" description="Helical" evidence="2">
    <location>
        <begin position="237"/>
        <end position="258"/>
    </location>
</feature>
<accession>A0A507C3C8</accession>
<feature type="transmembrane region" description="Helical" evidence="2">
    <location>
        <begin position="186"/>
        <end position="208"/>
    </location>
</feature>
<evidence type="ECO:0000256" key="2">
    <source>
        <dbReference type="SAM" id="Phobius"/>
    </source>
</evidence>
<feature type="transmembrane region" description="Helical" evidence="2">
    <location>
        <begin position="140"/>
        <end position="165"/>
    </location>
</feature>
<dbReference type="AlphaFoldDB" id="A0A507C3C8"/>
<feature type="transmembrane region" description="Helical" evidence="2">
    <location>
        <begin position="110"/>
        <end position="134"/>
    </location>
</feature>
<keyword evidence="2" id="KW-1133">Transmembrane helix</keyword>
<dbReference type="VEuPathDB" id="FungiDB:SeMB42_g07393"/>
<reference evidence="3 4" key="1">
    <citation type="journal article" date="2019" name="Sci. Rep.">
        <title>Comparative genomics of chytrid fungi reveal insights into the obligate biotrophic and pathogenic lifestyle of Synchytrium endobioticum.</title>
        <authorList>
            <person name="van de Vossenberg B.T.L.H."/>
            <person name="Warris S."/>
            <person name="Nguyen H.D.T."/>
            <person name="van Gent-Pelzer M.P.E."/>
            <person name="Joly D.L."/>
            <person name="van de Geest H.C."/>
            <person name="Bonants P.J.M."/>
            <person name="Smith D.S."/>
            <person name="Levesque C.A."/>
            <person name="van der Lee T.A.J."/>
        </authorList>
    </citation>
    <scope>NUCLEOTIDE SEQUENCE [LARGE SCALE GENOMIC DNA]</scope>
    <source>
        <strain evidence="3 4">MB42</strain>
    </source>
</reference>
<gene>
    <name evidence="3" type="ORF">SeMB42_g07393</name>
</gene>
<comment type="caution">
    <text evidence="3">The sequence shown here is derived from an EMBL/GenBank/DDBJ whole genome shotgun (WGS) entry which is preliminary data.</text>
</comment>
<evidence type="ECO:0000256" key="1">
    <source>
        <dbReference type="SAM" id="MobiDB-lite"/>
    </source>
</evidence>
<evidence type="ECO:0000313" key="4">
    <source>
        <dbReference type="Proteomes" id="UP000317494"/>
    </source>
</evidence>
<keyword evidence="2" id="KW-0472">Membrane</keyword>
<name>A0A507C3C8_9FUNG</name>